<feature type="transmembrane region" description="Helical" evidence="1">
    <location>
        <begin position="50"/>
        <end position="72"/>
    </location>
</feature>
<accession>A0A4D9EST1</accession>
<dbReference type="AlphaFoldDB" id="A0A4D9EST1"/>
<proteinExistence type="predicted"/>
<keyword evidence="1" id="KW-1133">Transmembrane helix</keyword>
<keyword evidence="1" id="KW-0812">Transmembrane</keyword>
<keyword evidence="3" id="KW-1185">Reference proteome</keyword>
<name>A0A4D9EST1_9SAUR</name>
<comment type="caution">
    <text evidence="2">The sequence shown here is derived from an EMBL/GenBank/DDBJ whole genome shotgun (WGS) entry which is preliminary data.</text>
</comment>
<feature type="transmembrane region" description="Helical" evidence="1">
    <location>
        <begin position="7"/>
        <end position="26"/>
    </location>
</feature>
<reference evidence="2 3" key="1">
    <citation type="submission" date="2019-04" db="EMBL/GenBank/DDBJ databases">
        <title>Draft genome of the big-headed turtle Platysternon megacephalum.</title>
        <authorList>
            <person name="Gong S."/>
        </authorList>
    </citation>
    <scope>NUCLEOTIDE SEQUENCE [LARGE SCALE GENOMIC DNA]</scope>
    <source>
        <strain evidence="2">DO16091913</strain>
        <tissue evidence="2">Muscle</tissue>
    </source>
</reference>
<gene>
    <name evidence="2" type="ORF">DR999_PMT08130</name>
</gene>
<reference evidence="2 3" key="2">
    <citation type="submission" date="2019-04" db="EMBL/GenBank/DDBJ databases">
        <title>The genome sequence of big-headed turtle.</title>
        <authorList>
            <person name="Gong S."/>
        </authorList>
    </citation>
    <scope>NUCLEOTIDE SEQUENCE [LARGE SCALE GENOMIC DNA]</scope>
    <source>
        <strain evidence="2">DO16091913</strain>
        <tissue evidence="2">Muscle</tissue>
    </source>
</reference>
<keyword evidence="1" id="KW-0472">Membrane</keyword>
<sequence length="100" mass="11378">MVGKKENYLYIYSFIHSFIHSFIYLFEGNVAKVNDDEYSQHEESNTKTNIYLAVGCTGCIVTTPVFSIHSLFCNVERRSLIVSCSEHLLPAASCLHLTMH</sequence>
<evidence type="ECO:0000256" key="1">
    <source>
        <dbReference type="SAM" id="Phobius"/>
    </source>
</evidence>
<dbReference type="Proteomes" id="UP000297703">
    <property type="component" value="Unassembled WGS sequence"/>
</dbReference>
<evidence type="ECO:0000313" key="3">
    <source>
        <dbReference type="Proteomes" id="UP000297703"/>
    </source>
</evidence>
<organism evidence="2 3">
    <name type="scientific">Platysternon megacephalum</name>
    <name type="common">big-headed turtle</name>
    <dbReference type="NCBI Taxonomy" id="55544"/>
    <lineage>
        <taxon>Eukaryota</taxon>
        <taxon>Metazoa</taxon>
        <taxon>Chordata</taxon>
        <taxon>Craniata</taxon>
        <taxon>Vertebrata</taxon>
        <taxon>Euteleostomi</taxon>
        <taxon>Archelosauria</taxon>
        <taxon>Testudinata</taxon>
        <taxon>Testudines</taxon>
        <taxon>Cryptodira</taxon>
        <taxon>Durocryptodira</taxon>
        <taxon>Testudinoidea</taxon>
        <taxon>Platysternidae</taxon>
        <taxon>Platysternon</taxon>
    </lineage>
</organism>
<protein>
    <submittedName>
        <fullName evidence="2">RING finger protein 122</fullName>
    </submittedName>
</protein>
<dbReference type="EMBL" id="QXTE01000062">
    <property type="protein sequence ID" value="TFK08844.1"/>
    <property type="molecule type" value="Genomic_DNA"/>
</dbReference>
<evidence type="ECO:0000313" key="2">
    <source>
        <dbReference type="EMBL" id="TFK08844.1"/>
    </source>
</evidence>